<feature type="domain" description="VOC" evidence="1">
    <location>
        <begin position="137"/>
        <end position="264"/>
    </location>
</feature>
<reference evidence="2" key="1">
    <citation type="submission" date="2021-10" db="EMBL/GenBank/DDBJ databases">
        <title>Roseicella aerolatum sp. nov., isolated from aerosols of e-waste dismantling site.</title>
        <authorList>
            <person name="Qin T."/>
        </authorList>
    </citation>
    <scope>NUCLEOTIDE SEQUENCE</scope>
    <source>
        <strain evidence="2">GB24</strain>
    </source>
</reference>
<feature type="domain" description="VOC" evidence="1">
    <location>
        <begin position="5"/>
        <end position="116"/>
    </location>
</feature>
<dbReference type="InterPro" id="IPR029068">
    <property type="entry name" value="Glyas_Bleomycin-R_OHBP_Dase"/>
</dbReference>
<proteinExistence type="predicted"/>
<evidence type="ECO:0000313" key="3">
    <source>
        <dbReference type="Proteomes" id="UP001139311"/>
    </source>
</evidence>
<evidence type="ECO:0000259" key="1">
    <source>
        <dbReference type="PROSITE" id="PS51819"/>
    </source>
</evidence>
<dbReference type="Proteomes" id="UP001139311">
    <property type="component" value="Unassembled WGS sequence"/>
</dbReference>
<name>A0A9X1IG42_9PROT</name>
<gene>
    <name evidence="2" type="ORF">LHA35_15060</name>
</gene>
<dbReference type="EMBL" id="JAJAQI010000022">
    <property type="protein sequence ID" value="MCB4823053.1"/>
    <property type="molecule type" value="Genomic_DNA"/>
</dbReference>
<evidence type="ECO:0000313" key="2">
    <source>
        <dbReference type="EMBL" id="MCB4823053.1"/>
    </source>
</evidence>
<protein>
    <submittedName>
        <fullName evidence="2">VOC family protein</fullName>
    </submittedName>
</protein>
<dbReference type="SUPFAM" id="SSF54593">
    <property type="entry name" value="Glyoxalase/Bleomycin resistance protein/Dihydroxybiphenyl dioxygenase"/>
    <property type="match status" value="1"/>
</dbReference>
<dbReference type="Pfam" id="PF00903">
    <property type="entry name" value="Glyoxalase"/>
    <property type="match status" value="2"/>
</dbReference>
<dbReference type="InterPro" id="IPR004360">
    <property type="entry name" value="Glyas_Fos-R_dOase_dom"/>
</dbReference>
<dbReference type="InterPro" id="IPR037523">
    <property type="entry name" value="VOC_core"/>
</dbReference>
<dbReference type="AlphaFoldDB" id="A0A9X1IG42"/>
<dbReference type="PROSITE" id="PS51819">
    <property type="entry name" value="VOC"/>
    <property type="match status" value="2"/>
</dbReference>
<dbReference type="RefSeq" id="WP_226609256.1">
    <property type="nucleotide sequence ID" value="NZ_JAJAQI010000022.1"/>
</dbReference>
<accession>A0A9X1IG42</accession>
<comment type="caution">
    <text evidence="2">The sequence shown here is derived from an EMBL/GenBank/DDBJ whole genome shotgun (WGS) entry which is preliminary data.</text>
</comment>
<dbReference type="Gene3D" id="3.10.180.10">
    <property type="entry name" value="2,3-Dihydroxybiphenyl 1,2-Dioxygenase, domain 1"/>
    <property type="match status" value="2"/>
</dbReference>
<sequence length="303" mass="32982">MAINRLDHAAIFTPDLGKALAWYVDVLSMKVLERTDDHVHLSCQGEVGELTLVRGGSGIRDFTFGVDDKDDLDRVAAILSSENVAHGRTGGGSRPGEGPALAFTTPSGHSMRLAVGDAGRRAGVTSFASKGSHAPCGMDHINITGEVDPRVMQSFLALIGFKFSFSVAVGGRVAAVWLRSSAYDHDIAYTRAFRPTDRLHHVAFSVEDGNHYFRLSDRLMDHRLRWEFGPGRHNVGLGRSTGFGTNNYAYILDPGGNRNEFSSGMGQFNDDAEPRLVSIEPHQMADVMNGWGHEHPESMMLGS</sequence>
<organism evidence="2 3">
    <name type="scientific">Roseicella aerolata</name>
    <dbReference type="NCBI Taxonomy" id="2883479"/>
    <lineage>
        <taxon>Bacteria</taxon>
        <taxon>Pseudomonadati</taxon>
        <taxon>Pseudomonadota</taxon>
        <taxon>Alphaproteobacteria</taxon>
        <taxon>Acetobacterales</taxon>
        <taxon>Roseomonadaceae</taxon>
        <taxon>Roseicella</taxon>
    </lineage>
</organism>
<keyword evidence="3" id="KW-1185">Reference proteome</keyword>